<dbReference type="PANTHER" id="PTHR33265:SF5">
    <property type="entry name" value="COTTON FIBER PROTEIN"/>
    <property type="match status" value="1"/>
</dbReference>
<feature type="compositionally biased region" description="Pro residues" evidence="1">
    <location>
        <begin position="1"/>
        <end position="10"/>
    </location>
</feature>
<feature type="non-terminal residue" evidence="2">
    <location>
        <position position="1"/>
    </location>
</feature>
<evidence type="ECO:0000313" key="2">
    <source>
        <dbReference type="EMBL" id="JAT47816.1"/>
    </source>
</evidence>
<feature type="region of interest" description="Disordered" evidence="1">
    <location>
        <begin position="1"/>
        <end position="21"/>
    </location>
</feature>
<organism evidence="2">
    <name type="scientific">Anthurium amnicola</name>
    <dbReference type="NCBI Taxonomy" id="1678845"/>
    <lineage>
        <taxon>Eukaryota</taxon>
        <taxon>Viridiplantae</taxon>
        <taxon>Streptophyta</taxon>
        <taxon>Embryophyta</taxon>
        <taxon>Tracheophyta</taxon>
        <taxon>Spermatophyta</taxon>
        <taxon>Magnoliopsida</taxon>
        <taxon>Liliopsida</taxon>
        <taxon>Araceae</taxon>
        <taxon>Pothoideae</taxon>
        <taxon>Potheae</taxon>
        <taxon>Anthurium</taxon>
    </lineage>
</organism>
<dbReference type="InterPro" id="IPR008480">
    <property type="entry name" value="DUF761_pln"/>
</dbReference>
<reference evidence="2" key="1">
    <citation type="submission" date="2015-07" db="EMBL/GenBank/DDBJ databases">
        <title>Transcriptome Assembly of Anthurium amnicola.</title>
        <authorList>
            <person name="Suzuki J."/>
        </authorList>
    </citation>
    <scope>NUCLEOTIDE SEQUENCE</scope>
</reference>
<name>A0A1D1XZJ3_9ARAE</name>
<dbReference type="Pfam" id="PF05553">
    <property type="entry name" value="DUF761"/>
    <property type="match status" value="1"/>
</dbReference>
<evidence type="ECO:0000256" key="1">
    <source>
        <dbReference type="SAM" id="MobiDB-lite"/>
    </source>
</evidence>
<dbReference type="PANTHER" id="PTHR33265">
    <property type="entry name" value="AVR9/CF-9 RAPIDLY ELICITED PROTEIN-RELATED"/>
    <property type="match status" value="1"/>
</dbReference>
<dbReference type="AlphaFoldDB" id="A0A1D1XZJ3"/>
<proteinExistence type="predicted"/>
<sequence length="231" mass="26552">PTPPLTPPPSFHQSLHEPPPLSFPSETSISCSTCHCQCYCYITTHEWTRQLVVCQVLHLMGKKRAAVMAGRAWKLLSLALLWARKGRAFKPDLRLAPNYHKGSDTIRYDHREFSFDETPVFHLKLNRPRSMRMLLLPCLNPPVIDGDVDIFFGRTESVSRLRQNSTNREEEEVVVDCGDEPLCKVGKEGEEEEKCIDLKAEEFIAKFYAQMKLQRQVSLLQYNDMLLRSSS</sequence>
<dbReference type="EMBL" id="GDJX01020120">
    <property type="protein sequence ID" value="JAT47816.1"/>
    <property type="molecule type" value="Transcribed_RNA"/>
</dbReference>
<accession>A0A1D1XZJ3</accession>
<gene>
    <name evidence="2" type="ORF">g.118171</name>
</gene>
<protein>
    <submittedName>
        <fullName evidence="2">Uncharacterized protein</fullName>
    </submittedName>
</protein>